<keyword evidence="3" id="KW-1185">Reference proteome</keyword>
<reference evidence="2 3" key="1">
    <citation type="submission" date="2019-02" db="EMBL/GenBank/DDBJ databases">
        <title>Deep-cultivation of Planctomycetes and their phenomic and genomic characterization uncovers novel biology.</title>
        <authorList>
            <person name="Wiegand S."/>
            <person name="Jogler M."/>
            <person name="Boedeker C."/>
            <person name="Pinto D."/>
            <person name="Vollmers J."/>
            <person name="Rivas-Marin E."/>
            <person name="Kohn T."/>
            <person name="Peeters S.H."/>
            <person name="Heuer A."/>
            <person name="Rast P."/>
            <person name="Oberbeckmann S."/>
            <person name="Bunk B."/>
            <person name="Jeske O."/>
            <person name="Meyerdierks A."/>
            <person name="Storesund J.E."/>
            <person name="Kallscheuer N."/>
            <person name="Luecker S."/>
            <person name="Lage O.M."/>
            <person name="Pohl T."/>
            <person name="Merkel B.J."/>
            <person name="Hornburger P."/>
            <person name="Mueller R.-W."/>
            <person name="Bruemmer F."/>
            <person name="Labrenz M."/>
            <person name="Spormann A.M."/>
            <person name="Op den Camp H."/>
            <person name="Overmann J."/>
            <person name="Amann R."/>
            <person name="Jetten M.S.M."/>
            <person name="Mascher T."/>
            <person name="Medema M.H."/>
            <person name="Devos D.P."/>
            <person name="Kaster A.-K."/>
            <person name="Ovreas L."/>
            <person name="Rohde M."/>
            <person name="Galperin M.Y."/>
            <person name="Jogler C."/>
        </authorList>
    </citation>
    <scope>NUCLEOTIDE SEQUENCE [LARGE SCALE GENOMIC DNA]</scope>
    <source>
        <strain evidence="2 3">Pan161</strain>
    </source>
</reference>
<dbReference type="RefSeq" id="WP_145231070.1">
    <property type="nucleotide sequence ID" value="NZ_CP036343.1"/>
</dbReference>
<accession>A0A517VJ79</accession>
<dbReference type="KEGG" id="gax:Pan161_47380"/>
<evidence type="ECO:0000313" key="3">
    <source>
        <dbReference type="Proteomes" id="UP000316855"/>
    </source>
</evidence>
<protein>
    <submittedName>
        <fullName evidence="2">Uncharacterized protein</fullName>
    </submittedName>
</protein>
<name>A0A517VJ79_9PLAN</name>
<dbReference type="OrthoDB" id="282073at2"/>
<sequence length="85" mass="9960">MAPEITEEMRQALNQQPDRPLKIEDDQTQKTYLLIPQENFRQWVDAELRRELQIGFDEADAGEVAEWDVESILKEAHLRHAAKSE</sequence>
<feature type="region of interest" description="Disordered" evidence="1">
    <location>
        <begin position="1"/>
        <end position="25"/>
    </location>
</feature>
<evidence type="ECO:0000313" key="2">
    <source>
        <dbReference type="EMBL" id="QDT93064.1"/>
    </source>
</evidence>
<proteinExistence type="predicted"/>
<dbReference type="EMBL" id="CP036343">
    <property type="protein sequence ID" value="QDT93064.1"/>
    <property type="molecule type" value="Genomic_DNA"/>
</dbReference>
<dbReference type="Proteomes" id="UP000316855">
    <property type="component" value="Chromosome"/>
</dbReference>
<organism evidence="2 3">
    <name type="scientific">Gimesia algae</name>
    <dbReference type="NCBI Taxonomy" id="2527971"/>
    <lineage>
        <taxon>Bacteria</taxon>
        <taxon>Pseudomonadati</taxon>
        <taxon>Planctomycetota</taxon>
        <taxon>Planctomycetia</taxon>
        <taxon>Planctomycetales</taxon>
        <taxon>Planctomycetaceae</taxon>
        <taxon>Gimesia</taxon>
    </lineage>
</organism>
<evidence type="ECO:0000256" key="1">
    <source>
        <dbReference type="SAM" id="MobiDB-lite"/>
    </source>
</evidence>
<gene>
    <name evidence="2" type="ORF">Pan161_47380</name>
</gene>
<dbReference type="AlphaFoldDB" id="A0A517VJ79"/>